<organism evidence="2 3">
    <name type="scientific">Nocardia tengchongensis</name>
    <dbReference type="NCBI Taxonomy" id="2055889"/>
    <lineage>
        <taxon>Bacteria</taxon>
        <taxon>Bacillati</taxon>
        <taxon>Actinomycetota</taxon>
        <taxon>Actinomycetes</taxon>
        <taxon>Mycobacteriales</taxon>
        <taxon>Nocardiaceae</taxon>
        <taxon>Nocardia</taxon>
    </lineage>
</organism>
<keyword evidence="1" id="KW-1133">Transmembrane helix</keyword>
<dbReference type="Proteomes" id="UP000683310">
    <property type="component" value="Chromosome"/>
</dbReference>
<protein>
    <submittedName>
        <fullName evidence="2">Uncharacterized protein</fullName>
    </submittedName>
</protein>
<keyword evidence="1" id="KW-0812">Transmembrane</keyword>
<keyword evidence="3" id="KW-1185">Reference proteome</keyword>
<evidence type="ECO:0000313" key="3">
    <source>
        <dbReference type="Proteomes" id="UP000683310"/>
    </source>
</evidence>
<evidence type="ECO:0000313" key="2">
    <source>
        <dbReference type="EMBL" id="QVI22911.1"/>
    </source>
</evidence>
<proteinExistence type="predicted"/>
<name>A0ABX8CSN8_9NOCA</name>
<keyword evidence="1" id="KW-0472">Membrane</keyword>
<sequence length="100" mass="10397">MLRAGAGGSLTVLAALAVAVWGQRAVVAVPLAAYGFAWIAYLWWNAALRPPLTQAVIAVTTAAARGLAALARVVARPFSATAARLDLARTRHETSRTTTA</sequence>
<reference evidence="2 3" key="1">
    <citation type="submission" date="2021-04" db="EMBL/GenBank/DDBJ databases">
        <title>Nocardia tengchongensis.</title>
        <authorList>
            <person name="Zhuang k."/>
            <person name="Ran Y."/>
            <person name="Li W."/>
        </authorList>
    </citation>
    <scope>NUCLEOTIDE SEQUENCE [LARGE SCALE GENOMIC DNA]</scope>
    <source>
        <strain evidence="2 3">CFH S0057</strain>
    </source>
</reference>
<accession>A0ABX8CSN8</accession>
<evidence type="ECO:0000256" key="1">
    <source>
        <dbReference type="SAM" id="Phobius"/>
    </source>
</evidence>
<feature type="transmembrane region" description="Helical" evidence="1">
    <location>
        <begin position="52"/>
        <end position="75"/>
    </location>
</feature>
<gene>
    <name evidence="2" type="ORF">KHQ06_08085</name>
</gene>
<dbReference type="EMBL" id="CP074371">
    <property type="protein sequence ID" value="QVI22911.1"/>
    <property type="molecule type" value="Genomic_DNA"/>
</dbReference>